<gene>
    <name evidence="5" type="primary">LOC100377782</name>
</gene>
<dbReference type="PANTHER" id="PTHR12406">
    <property type="entry name" value="CALCIUM-INDEPENDENT PHOSPHOLIPASE A2 IPLA2 -RELATED"/>
    <property type="match status" value="1"/>
</dbReference>
<name>A0ABM0GRQ5_SACKO</name>
<organism evidence="4 5">
    <name type="scientific">Saccoglossus kowalevskii</name>
    <name type="common">Acorn worm</name>
    <dbReference type="NCBI Taxonomy" id="10224"/>
    <lineage>
        <taxon>Eukaryota</taxon>
        <taxon>Metazoa</taxon>
        <taxon>Hemichordata</taxon>
        <taxon>Enteropneusta</taxon>
        <taxon>Harrimaniidae</taxon>
        <taxon>Saccoglossus</taxon>
    </lineage>
</organism>
<evidence type="ECO:0000313" key="5">
    <source>
        <dbReference type="RefSeq" id="XP_002735865.1"/>
    </source>
</evidence>
<dbReference type="InterPro" id="IPR033562">
    <property type="entry name" value="PLPL"/>
</dbReference>
<dbReference type="RefSeq" id="XP_002735865.1">
    <property type="nucleotide sequence ID" value="XM_002735819.2"/>
</dbReference>
<accession>A0ABM0GRQ5</accession>
<dbReference type="SUPFAM" id="SSF52151">
    <property type="entry name" value="FabD/lysophospholipase-like"/>
    <property type="match status" value="1"/>
</dbReference>
<dbReference type="Pfam" id="PF01734">
    <property type="entry name" value="Patatin"/>
    <property type="match status" value="1"/>
</dbReference>
<protein>
    <submittedName>
        <fullName evidence="5">Patatin-like phospholipase domain-containing protein 4-like</fullName>
    </submittedName>
</protein>
<keyword evidence="2" id="KW-0442">Lipid degradation</keyword>
<keyword evidence="2" id="KW-0378">Hydrolase</keyword>
<comment type="caution">
    <text evidence="2">Lacks conserved residue(s) required for the propagation of feature annotation.</text>
</comment>
<keyword evidence="4" id="KW-1185">Reference proteome</keyword>
<proteinExistence type="predicted"/>
<evidence type="ECO:0000313" key="4">
    <source>
        <dbReference type="Proteomes" id="UP000694865"/>
    </source>
</evidence>
<dbReference type="InterPro" id="IPR002641">
    <property type="entry name" value="PNPLA_dom"/>
</dbReference>
<feature type="domain" description="PNPLA" evidence="3">
    <location>
        <begin position="11"/>
        <end position="220"/>
    </location>
</feature>
<dbReference type="PANTHER" id="PTHR12406:SF7">
    <property type="entry name" value="PATATIN-LIKE PHOSPHOLIPASE DOMAIN-CONTAINING PROTEIN 4"/>
    <property type="match status" value="1"/>
</dbReference>
<evidence type="ECO:0000259" key="3">
    <source>
        <dbReference type="PROSITE" id="PS51635"/>
    </source>
</evidence>
<evidence type="ECO:0000256" key="1">
    <source>
        <dbReference type="ARBA" id="ARBA00023098"/>
    </source>
</evidence>
<dbReference type="Proteomes" id="UP000694865">
    <property type="component" value="Unplaced"/>
</dbReference>
<evidence type="ECO:0000256" key="2">
    <source>
        <dbReference type="PROSITE-ProRule" id="PRU01161"/>
    </source>
</evidence>
<reference evidence="5" key="1">
    <citation type="submission" date="2025-08" db="UniProtKB">
        <authorList>
            <consortium name="RefSeq"/>
        </authorList>
    </citation>
    <scope>IDENTIFICATION</scope>
    <source>
        <tissue evidence="5">Testes</tissue>
    </source>
</reference>
<dbReference type="GeneID" id="100377782"/>
<feature type="short sequence motif" description="GXSXG" evidence="2">
    <location>
        <begin position="46"/>
        <end position="50"/>
    </location>
</feature>
<feature type="active site" description="Nucleophile" evidence="2">
    <location>
        <position position="48"/>
    </location>
</feature>
<keyword evidence="1 2" id="KW-0443">Lipid metabolism</keyword>
<feature type="active site" description="Proton acceptor" evidence="2">
    <location>
        <position position="205"/>
    </location>
</feature>
<sequence length="324" mass="35948">MSEYLKPPFNVAFTGSSFMGALNAGSAQCLLDHGRDVSKDVQAYGGVSSGSLIAAIMAIAPNRLQDFLRSVHRMAEDISQLPSGALSKGYDMIVSLRNVLTELLPEDCHEKASGMLFLCFSELIPVDPYAPLTTHDVDQGTSSSVFTRGPKRFQVGPYYWQLGERMIASHYASKNELIETLLGCIYVPWFEGWQPPAINGRYMVDGSLSHRANLPEEVQFPFPPGKLIRIHPNPKNHAKMRDKIAVGWVDTSGQRFDISPLHMFRVGDGLFAPPQGNLEAYYVHGYEDATSFLKFYHSYEENSTGLNPRKTQYAAIHSIADLAP</sequence>
<dbReference type="InterPro" id="IPR016035">
    <property type="entry name" value="Acyl_Trfase/lysoPLipase"/>
</dbReference>
<dbReference type="PROSITE" id="PS51635">
    <property type="entry name" value="PNPLA"/>
    <property type="match status" value="1"/>
</dbReference>